<dbReference type="PANTHER" id="PTHR10732:SF0">
    <property type="entry name" value="40S RIBOSOMAL PROTEIN S17"/>
    <property type="match status" value="1"/>
</dbReference>
<evidence type="ECO:0000256" key="1">
    <source>
        <dbReference type="ARBA" id="ARBA00010444"/>
    </source>
</evidence>
<accession>A0ABP0RRT6</accession>
<evidence type="ECO:0000313" key="4">
    <source>
        <dbReference type="EMBL" id="CAK9101917.1"/>
    </source>
</evidence>
<dbReference type="Pfam" id="PF00833">
    <property type="entry name" value="Ribosomal_S17e"/>
    <property type="match status" value="1"/>
</dbReference>
<protein>
    <recommendedName>
        <fullName evidence="6">40S ribosomal protein S17</fullName>
    </recommendedName>
</protein>
<dbReference type="InterPro" id="IPR018273">
    <property type="entry name" value="Ribosomal_eS17_CS"/>
</dbReference>
<keyword evidence="2" id="KW-0689">Ribosomal protein</keyword>
<dbReference type="InterPro" id="IPR036401">
    <property type="entry name" value="Ribosomal_eS17_sf"/>
</dbReference>
<dbReference type="HAMAP" id="MF_00511">
    <property type="entry name" value="Ribosomal_eS17"/>
    <property type="match status" value="1"/>
</dbReference>
<organism evidence="4 5">
    <name type="scientific">Durusdinium trenchii</name>
    <dbReference type="NCBI Taxonomy" id="1381693"/>
    <lineage>
        <taxon>Eukaryota</taxon>
        <taxon>Sar</taxon>
        <taxon>Alveolata</taxon>
        <taxon>Dinophyceae</taxon>
        <taxon>Suessiales</taxon>
        <taxon>Symbiodiniaceae</taxon>
        <taxon>Durusdinium</taxon>
    </lineage>
</organism>
<evidence type="ECO:0000313" key="5">
    <source>
        <dbReference type="Proteomes" id="UP001642484"/>
    </source>
</evidence>
<proteinExistence type="inferred from homology"/>
<reference evidence="4 5" key="1">
    <citation type="submission" date="2024-02" db="EMBL/GenBank/DDBJ databases">
        <authorList>
            <person name="Chen Y."/>
            <person name="Shah S."/>
            <person name="Dougan E. K."/>
            <person name="Thang M."/>
            <person name="Chan C."/>
        </authorList>
    </citation>
    <scope>NUCLEOTIDE SEQUENCE [LARGE SCALE GENOMIC DNA]</scope>
</reference>
<dbReference type="EMBL" id="CAXAMN010026284">
    <property type="protein sequence ID" value="CAK9101917.1"/>
    <property type="molecule type" value="Genomic_DNA"/>
</dbReference>
<gene>
    <name evidence="4" type="ORF">CCMP2556_LOCUS48011</name>
</gene>
<evidence type="ECO:0000256" key="2">
    <source>
        <dbReference type="ARBA" id="ARBA00022980"/>
    </source>
</evidence>
<comment type="caution">
    <text evidence="4">The sequence shown here is derived from an EMBL/GenBank/DDBJ whole genome shotgun (WGS) entry which is preliminary data.</text>
</comment>
<comment type="similarity">
    <text evidence="1">Belongs to the eukaryotic ribosomal protein eS17 family.</text>
</comment>
<dbReference type="PANTHER" id="PTHR10732">
    <property type="entry name" value="40S RIBOSOMAL PROTEIN S17"/>
    <property type="match status" value="1"/>
</dbReference>
<keyword evidence="5" id="KW-1185">Reference proteome</keyword>
<dbReference type="PROSITE" id="PS00712">
    <property type="entry name" value="RIBOSOMAL_S17E"/>
    <property type="match status" value="1"/>
</dbReference>
<evidence type="ECO:0000256" key="3">
    <source>
        <dbReference type="ARBA" id="ARBA00023274"/>
    </source>
</evidence>
<sequence length="288" mass="32654">MGRVRTKTVKKAARVIVEKYYGKLTLDFQINKKITEEVATIPSKRLRNKIAGFTTHLMKRIQKGPVRGISLKLQEEERERRMEFVPERSEVNTEYIQVDPDTRDMLKEMEMDKLPNISISNVTLSGQMRLMQLCCLLPKHLATAPRFREMTFLSQMSKIGGRESVLGREPECRLMAIVGNCRRSGISFIPVMKSGHSISLATNTFHVRLIERGLKPLQRHKVLGFSHGVSSLHRITSSKSLRTVILDAFFRFIPLHLPAFLRALPPSAPPRTALGLPSRTNNTVGGVR</sequence>
<dbReference type="Proteomes" id="UP001642484">
    <property type="component" value="Unassembled WGS sequence"/>
</dbReference>
<dbReference type="InterPro" id="IPR001210">
    <property type="entry name" value="Ribosomal_eS17"/>
</dbReference>
<dbReference type="Gene3D" id="1.10.60.20">
    <property type="entry name" value="Ribosomal protein S17e-like"/>
    <property type="match status" value="1"/>
</dbReference>
<name>A0ABP0RRT6_9DINO</name>
<dbReference type="SUPFAM" id="SSF116820">
    <property type="entry name" value="Rps17e-like"/>
    <property type="match status" value="1"/>
</dbReference>
<evidence type="ECO:0008006" key="6">
    <source>
        <dbReference type="Google" id="ProtNLM"/>
    </source>
</evidence>
<keyword evidence="3" id="KW-0687">Ribonucleoprotein</keyword>